<reference evidence="2 3" key="1">
    <citation type="submission" date="2022-07" db="EMBL/GenBank/DDBJ databases">
        <title>Genome sequence of Terrisporobacter mayombei DSM6539.</title>
        <authorList>
            <person name="Boeer T."/>
            <person name="Bengelsdorf F.R."/>
            <person name="Daniel R."/>
            <person name="Poehlein A."/>
        </authorList>
    </citation>
    <scope>NUCLEOTIDE SEQUENCE [LARGE SCALE GENOMIC DNA]</scope>
    <source>
        <strain evidence="2 3">DSM 6539</strain>
    </source>
</reference>
<sequence>MNIDEFLNYVQNIMPNIESKYIEHDILNNELLAHVFFEDDVCCEIRDIAIQQDELKLKQIFDLIELALSEGDAYLQEVIIITILAGIGDDKKVLSNSRQYMGKNTIIKSNEVEKYWGRI</sequence>
<protein>
    <recommendedName>
        <fullName evidence="1">DUF7674 domain-containing protein</fullName>
    </recommendedName>
</protein>
<dbReference type="RefSeq" id="WP_309164841.1">
    <property type="nucleotide sequence ID" value="NZ_CP101637.1"/>
</dbReference>
<dbReference type="Pfam" id="PF24722">
    <property type="entry name" value="DUF7674"/>
    <property type="match status" value="1"/>
</dbReference>
<feature type="domain" description="DUF7674" evidence="1">
    <location>
        <begin position="8"/>
        <end position="117"/>
    </location>
</feature>
<keyword evidence="3" id="KW-1185">Reference proteome</keyword>
<dbReference type="InterPro" id="IPR056091">
    <property type="entry name" value="DUF7674"/>
</dbReference>
<accession>A0ABY9Q5N4</accession>
<gene>
    <name evidence="2" type="ORF">TEMA_33720</name>
</gene>
<proteinExistence type="predicted"/>
<dbReference type="Proteomes" id="UP001235030">
    <property type="component" value="Chromosome"/>
</dbReference>
<evidence type="ECO:0000313" key="3">
    <source>
        <dbReference type="Proteomes" id="UP001235030"/>
    </source>
</evidence>
<name>A0ABY9Q5N4_9FIRM</name>
<organism evidence="2 3">
    <name type="scientific">Terrisporobacter mayombei</name>
    <dbReference type="NCBI Taxonomy" id="1541"/>
    <lineage>
        <taxon>Bacteria</taxon>
        <taxon>Bacillati</taxon>
        <taxon>Bacillota</taxon>
        <taxon>Clostridia</taxon>
        <taxon>Peptostreptococcales</taxon>
        <taxon>Peptostreptococcaceae</taxon>
        <taxon>Terrisporobacter</taxon>
    </lineage>
</organism>
<evidence type="ECO:0000259" key="1">
    <source>
        <dbReference type="Pfam" id="PF24722"/>
    </source>
</evidence>
<dbReference type="EMBL" id="CP101637">
    <property type="protein sequence ID" value="WMT82876.1"/>
    <property type="molecule type" value="Genomic_DNA"/>
</dbReference>
<evidence type="ECO:0000313" key="2">
    <source>
        <dbReference type="EMBL" id="WMT82876.1"/>
    </source>
</evidence>